<reference evidence="2 3" key="1">
    <citation type="submission" date="2019-10" db="EMBL/GenBank/DDBJ databases">
        <title>Dictyobacter vulcani sp. nov., within the class Ktedonobacteria, isolated from soil of volcanic Mt. Zao.</title>
        <authorList>
            <person name="Zheng Y."/>
            <person name="Wang C.M."/>
            <person name="Sakai Y."/>
            <person name="Abe K."/>
            <person name="Yokota A."/>
            <person name="Yabe S."/>
        </authorList>
    </citation>
    <scope>NUCLEOTIDE SEQUENCE [LARGE SCALE GENOMIC DNA]</scope>
    <source>
        <strain evidence="2 3">W12</strain>
    </source>
</reference>
<dbReference type="Proteomes" id="UP000326912">
    <property type="component" value="Unassembled WGS sequence"/>
</dbReference>
<comment type="caution">
    <text evidence="2">The sequence shown here is derived from an EMBL/GenBank/DDBJ whole genome shotgun (WGS) entry which is preliminary data.</text>
</comment>
<protein>
    <submittedName>
        <fullName evidence="2">Uncharacterized protein</fullName>
    </submittedName>
</protein>
<dbReference type="EMBL" id="BKZW01000004">
    <property type="protein sequence ID" value="GER91726.1"/>
    <property type="molecule type" value="Genomic_DNA"/>
</dbReference>
<accession>A0A5J4L2N5</accession>
<keyword evidence="3" id="KW-1185">Reference proteome</keyword>
<keyword evidence="1" id="KW-0472">Membrane</keyword>
<name>A0A5J4L2N5_9CHLR</name>
<evidence type="ECO:0000256" key="1">
    <source>
        <dbReference type="SAM" id="Phobius"/>
    </source>
</evidence>
<dbReference type="RefSeq" id="WP_162005705.1">
    <property type="nucleotide sequence ID" value="NZ_BKZW01000004.1"/>
</dbReference>
<keyword evidence="1" id="KW-1133">Transmembrane helix</keyword>
<keyword evidence="1" id="KW-0812">Transmembrane</keyword>
<proteinExistence type="predicted"/>
<dbReference type="Gene3D" id="3.10.450.50">
    <property type="match status" value="1"/>
</dbReference>
<evidence type="ECO:0000313" key="2">
    <source>
        <dbReference type="EMBL" id="GER91726.1"/>
    </source>
</evidence>
<dbReference type="AlphaFoldDB" id="A0A5J4L2N5"/>
<organism evidence="2 3">
    <name type="scientific">Dictyobacter vulcani</name>
    <dbReference type="NCBI Taxonomy" id="2607529"/>
    <lineage>
        <taxon>Bacteria</taxon>
        <taxon>Bacillati</taxon>
        <taxon>Chloroflexota</taxon>
        <taxon>Ktedonobacteria</taxon>
        <taxon>Ktedonobacterales</taxon>
        <taxon>Dictyobacteraceae</taxon>
        <taxon>Dictyobacter</taxon>
    </lineage>
</organism>
<feature type="transmembrane region" description="Helical" evidence="1">
    <location>
        <begin position="34"/>
        <end position="55"/>
    </location>
</feature>
<gene>
    <name evidence="2" type="ORF">KDW_58880</name>
</gene>
<evidence type="ECO:0000313" key="3">
    <source>
        <dbReference type="Proteomes" id="UP000326912"/>
    </source>
</evidence>
<sequence length="171" mass="18800">MSQIDQSGQPVETTNNVGQSIISSTTTRNTRRRLWFMAIMVVVLLVVVVGAIIFMTHGSSDDPQTIVGNYYTALKNKDYDTAIKYIQVTNAPNPSMNVTTAGELQTQEQAWQGTYAGPIQKYKINNQSINGQFASVNVTISRGTTYTMDVQLTQMNGKWMITGGGAPGYLY</sequence>